<reference evidence="11" key="2">
    <citation type="submission" date="2014-02" db="EMBL/GenBank/DDBJ databases">
        <title>Complete DNA sequence of /Kuraishia capsulata/ illustrates novel genomic features among budding yeasts (/Saccharomycotina/).</title>
        <authorList>
            <person name="Morales L."/>
            <person name="Noel B."/>
            <person name="Porcel B."/>
            <person name="Marcet-Houben M."/>
            <person name="Hullo M-F."/>
            <person name="Sacerdot C."/>
            <person name="Tekaia F."/>
            <person name="Leh-Louis V."/>
            <person name="Despons L."/>
            <person name="Khanna V."/>
            <person name="Aury J-M."/>
            <person name="Barbe V."/>
            <person name="Couloux A."/>
            <person name="Labadie K."/>
            <person name="Pelletier E."/>
            <person name="Souciet J-L."/>
            <person name="Boekhout T."/>
            <person name="Gabaldon T."/>
            <person name="Wincker P."/>
            <person name="Dujon B."/>
        </authorList>
    </citation>
    <scope>NUCLEOTIDE SEQUENCE</scope>
    <source>
        <strain evidence="11">CBS 1993</strain>
    </source>
</reference>
<comment type="catalytic activity">
    <reaction evidence="2">
        <text>(R)-pantolactone + NADP(+) = 2-dehydropantolactone + NADPH + H(+)</text>
        <dbReference type="Rhea" id="RHEA:18981"/>
        <dbReference type="ChEBI" id="CHEBI:15378"/>
        <dbReference type="ChEBI" id="CHEBI:16719"/>
        <dbReference type="ChEBI" id="CHEBI:18395"/>
        <dbReference type="ChEBI" id="CHEBI:57783"/>
        <dbReference type="ChEBI" id="CHEBI:58349"/>
        <dbReference type="EC" id="1.1.1.358"/>
    </reaction>
</comment>
<dbReference type="InterPro" id="IPR036812">
    <property type="entry name" value="NAD(P)_OxRdtase_dom_sf"/>
</dbReference>
<evidence type="ECO:0000256" key="8">
    <source>
        <dbReference type="PIRSR" id="PIRSR000097-2"/>
    </source>
</evidence>
<dbReference type="STRING" id="1382522.W6MWK4"/>
<dbReference type="PIRSF" id="PIRSF000097">
    <property type="entry name" value="AKR"/>
    <property type="match status" value="1"/>
</dbReference>
<proteinExistence type="predicted"/>
<evidence type="ECO:0000256" key="2">
    <source>
        <dbReference type="ARBA" id="ARBA00050878"/>
    </source>
</evidence>
<dbReference type="EMBL" id="HG793128">
    <property type="protein sequence ID" value="CDK27565.1"/>
    <property type="molecule type" value="Genomic_DNA"/>
</dbReference>
<evidence type="ECO:0000256" key="7">
    <source>
        <dbReference type="PIRSR" id="PIRSR000097-1"/>
    </source>
</evidence>
<dbReference type="GO" id="GO:0047011">
    <property type="term" value="F:2-dehydropantolactone reductase (A-specific) activity"/>
    <property type="evidence" value="ECO:0007669"/>
    <property type="project" value="UniProtKB-ARBA"/>
</dbReference>
<dbReference type="AlphaFoldDB" id="W6MWK4"/>
<keyword evidence="12" id="KW-1185">Reference proteome</keyword>
<dbReference type="PROSITE" id="PS00063">
    <property type="entry name" value="ALDOKETO_REDUCTASE_3"/>
    <property type="match status" value="1"/>
</dbReference>
<feature type="binding site" evidence="8">
    <location>
        <position position="117"/>
    </location>
    <ligand>
        <name>substrate</name>
    </ligand>
</feature>
<evidence type="ECO:0000256" key="6">
    <source>
        <dbReference type="ARBA" id="ARBA00081322"/>
    </source>
</evidence>
<dbReference type="SUPFAM" id="SSF51430">
    <property type="entry name" value="NAD(P)-linked oxidoreductase"/>
    <property type="match status" value="1"/>
</dbReference>
<evidence type="ECO:0000256" key="5">
    <source>
        <dbReference type="ARBA" id="ARBA00079693"/>
    </source>
</evidence>
<dbReference type="GeneID" id="34520946"/>
<dbReference type="GO" id="GO:0042180">
    <property type="term" value="P:ketone metabolic process"/>
    <property type="evidence" value="ECO:0007669"/>
    <property type="project" value="UniProtKB-ARBA"/>
</dbReference>
<feature type="site" description="Lowers pKa of active site Tyr" evidence="9">
    <location>
        <position position="86"/>
    </location>
</feature>
<evidence type="ECO:0000259" key="10">
    <source>
        <dbReference type="Pfam" id="PF00248"/>
    </source>
</evidence>
<dbReference type="InterPro" id="IPR020471">
    <property type="entry name" value="AKR"/>
</dbReference>
<dbReference type="HOGENOM" id="CLU_023205_0_0_1"/>
<evidence type="ECO:0000256" key="4">
    <source>
        <dbReference type="ARBA" id="ARBA00066965"/>
    </source>
</evidence>
<dbReference type="PROSITE" id="PS00798">
    <property type="entry name" value="ALDOKETO_REDUCTASE_1"/>
    <property type="match status" value="1"/>
</dbReference>
<organism evidence="11 12">
    <name type="scientific">Kuraishia capsulata CBS 1993</name>
    <dbReference type="NCBI Taxonomy" id="1382522"/>
    <lineage>
        <taxon>Eukaryota</taxon>
        <taxon>Fungi</taxon>
        <taxon>Dikarya</taxon>
        <taxon>Ascomycota</taxon>
        <taxon>Saccharomycotina</taxon>
        <taxon>Pichiomycetes</taxon>
        <taxon>Pichiales</taxon>
        <taxon>Pichiaceae</taxon>
        <taxon>Kuraishia</taxon>
    </lineage>
</organism>
<dbReference type="Proteomes" id="UP000019384">
    <property type="component" value="Unassembled WGS sequence"/>
</dbReference>
<gene>
    <name evidence="11" type="ORF">KUCA_T00003543001</name>
</gene>
<feature type="domain" description="NADP-dependent oxidoreductase" evidence="10">
    <location>
        <begin position="28"/>
        <end position="294"/>
    </location>
</feature>
<evidence type="ECO:0000256" key="1">
    <source>
        <dbReference type="ARBA" id="ARBA00023002"/>
    </source>
</evidence>
<reference evidence="11" key="1">
    <citation type="submission" date="2013-12" db="EMBL/GenBank/DDBJ databases">
        <authorList>
            <person name="Genoscope - CEA"/>
        </authorList>
    </citation>
    <scope>NUCLEOTIDE SEQUENCE</scope>
    <source>
        <strain evidence="11">CBS 1993</strain>
    </source>
</reference>
<evidence type="ECO:0000313" key="12">
    <source>
        <dbReference type="Proteomes" id="UP000019384"/>
    </source>
</evidence>
<dbReference type="InterPro" id="IPR023210">
    <property type="entry name" value="NADP_OxRdtase_dom"/>
</dbReference>
<dbReference type="PRINTS" id="PR00069">
    <property type="entry name" value="ALDKETRDTASE"/>
</dbReference>
<dbReference type="PANTHER" id="PTHR11732">
    <property type="entry name" value="ALDO/KETO REDUCTASE"/>
    <property type="match status" value="1"/>
</dbReference>
<feature type="active site" description="Proton donor" evidence="7">
    <location>
        <position position="61"/>
    </location>
</feature>
<dbReference type="FunFam" id="3.20.20.100:FF:000002">
    <property type="entry name" value="2,5-diketo-D-gluconic acid reductase A"/>
    <property type="match status" value="1"/>
</dbReference>
<accession>W6MWK4</accession>
<dbReference type="Pfam" id="PF00248">
    <property type="entry name" value="Aldo_ket_red"/>
    <property type="match status" value="1"/>
</dbReference>
<dbReference type="EC" id="1.1.1.358" evidence="4"/>
<dbReference type="PROSITE" id="PS00062">
    <property type="entry name" value="ALDOKETO_REDUCTASE_2"/>
    <property type="match status" value="1"/>
</dbReference>
<dbReference type="OrthoDB" id="416253at2759"/>
<comment type="catalytic activity">
    <reaction evidence="3">
        <text>isatin + NADPH + H(+) = 3-hydroxyindolin-2-one + NADP(+)</text>
        <dbReference type="Rhea" id="RHEA:68608"/>
        <dbReference type="ChEBI" id="CHEBI:15378"/>
        <dbReference type="ChEBI" id="CHEBI:27539"/>
        <dbReference type="ChEBI" id="CHEBI:28536"/>
        <dbReference type="ChEBI" id="CHEBI:57783"/>
        <dbReference type="ChEBI" id="CHEBI:58349"/>
    </reaction>
</comment>
<evidence type="ECO:0000256" key="3">
    <source>
        <dbReference type="ARBA" id="ARBA00051098"/>
    </source>
</evidence>
<protein>
    <recommendedName>
        <fullName evidence="5">2-dehydropantolactone reductase</fullName>
        <ecNumber evidence="4">1.1.1.358</ecNumber>
    </recommendedName>
    <alternativeName>
        <fullName evidence="5">2-dehydropantolactone reductase</fullName>
    </alternativeName>
    <alternativeName>
        <fullName evidence="6">Ketopantoyl-lactone reductase</fullName>
    </alternativeName>
</protein>
<evidence type="ECO:0000256" key="9">
    <source>
        <dbReference type="PIRSR" id="PIRSR000097-3"/>
    </source>
</evidence>
<dbReference type="InterPro" id="IPR018170">
    <property type="entry name" value="Aldo/ket_reductase_CS"/>
</dbReference>
<keyword evidence="1" id="KW-0560">Oxidoreductase</keyword>
<evidence type="ECO:0000313" key="11">
    <source>
        <dbReference type="EMBL" id="CDK27565.1"/>
    </source>
</evidence>
<dbReference type="RefSeq" id="XP_022459558.1">
    <property type="nucleotide sequence ID" value="XM_022601968.1"/>
</dbReference>
<sequence length="315" mass="34816">MITRSILANLYRSTVSYPLNTGAKIPAVGFGTFQATDEEAYSSVVAALKAGYRHIDTAWIYGNESQVGQAIKDSGVPREEIFVTTKVWGTFHQKPLENLEISLEKLGLEYVDLWLIHWPVPLNPNGNSPRMPTNPDGSRDVVPESEWDFVKTYELVQEAVALGKAKSVGVSNFSIKNLKKLLAAPTTKIVPAANQVELHPLLPQPELIEFCKQNNIVVEAYSPLGSTGSPVLKDETLIAIAKEYEVSPATIAISWAVWRNTVVLPKSVTASRIESNLEIVQLKDEDGERINEIAKKNGPKRLINPPWAPYVVFND</sequence>
<name>W6MWK4_9ASCO</name>
<dbReference type="Gene3D" id="3.20.20.100">
    <property type="entry name" value="NADP-dependent oxidoreductase domain"/>
    <property type="match status" value="1"/>
</dbReference>